<protein>
    <recommendedName>
        <fullName evidence="1">tRNAHis guanylyltransferase catalytic domain-containing protein</fullName>
    </recommendedName>
</protein>
<sequence length="468" mass="53930">MHKFQSLHHSTKFLTKQGCTNALTNHVLASSSFHKYKGFSFINLKSSHGIFYKNTFGVARRNFSFKFEDSQQDHKRASLASDDGSDNIDFREVTDRMKYLEAQYEPKVNFEILDEQPIIMRFDGFHFKSFTSNGDIFEKPFDANIHWAMMLAVRDFCVKGVNLAPTLIYICSDEITLLFSSKTEKGVSHPSHYNGRIQKLISISTSFMTEGFNYYLRKLLSNNYESFEKRIEYDSKNLKSHSKKILTPSDLNLRRETRQKLIDGNIAGHFDCRVYQVPSVSHAAEYILWRQHDCVRNSKTILGSKYFEQPKMDNLSAAEVVEMVEQKSGVRWTDFPNEYKYGTFIKKIKHFKSGFNPITKTNTTVVRTSPFNQCIKLMHCSPEFITNLVTQPQWSHNVLACNPMHEPEKVVLNYPTGVSFTFGVQPYSFGVGNQAPVLHKDHLNSPFNEHVMKFSCTTLAALSEMDHV</sequence>
<accession>A0AA88KQ49</accession>
<organism evidence="2 3">
    <name type="scientific">Naegleria lovaniensis</name>
    <name type="common">Amoeba</name>
    <dbReference type="NCBI Taxonomy" id="51637"/>
    <lineage>
        <taxon>Eukaryota</taxon>
        <taxon>Discoba</taxon>
        <taxon>Heterolobosea</taxon>
        <taxon>Tetramitia</taxon>
        <taxon>Eutetramitia</taxon>
        <taxon>Vahlkampfiidae</taxon>
        <taxon>Naegleria</taxon>
    </lineage>
</organism>
<dbReference type="InterPro" id="IPR007537">
    <property type="entry name" value="tRNAHis_GuaTrfase_Thg1"/>
</dbReference>
<gene>
    <name evidence="2" type="ORF">C9374_013881</name>
</gene>
<name>A0AA88KQ49_NAELO</name>
<proteinExistence type="predicted"/>
<comment type="caution">
    <text evidence="2">The sequence shown here is derived from an EMBL/GenBank/DDBJ whole genome shotgun (WGS) entry which is preliminary data.</text>
</comment>
<dbReference type="Pfam" id="PF04446">
    <property type="entry name" value="Thg1"/>
    <property type="match status" value="1"/>
</dbReference>
<dbReference type="PANTHER" id="PTHR12729:SF1">
    <property type="entry name" value="TRNAHIS GUANYLYLTRANSFERASE CATALYTIC DOMAIN-CONTAINING PROTEIN"/>
    <property type="match status" value="1"/>
</dbReference>
<dbReference type="GO" id="GO:0008193">
    <property type="term" value="F:tRNA guanylyltransferase activity"/>
    <property type="evidence" value="ECO:0007669"/>
    <property type="project" value="InterPro"/>
</dbReference>
<evidence type="ECO:0000313" key="3">
    <source>
        <dbReference type="Proteomes" id="UP000816034"/>
    </source>
</evidence>
<dbReference type="PANTHER" id="PTHR12729">
    <property type="entry name" value="TRNA(HIS) GUANYLYLTRANSFERASE-RELATED"/>
    <property type="match status" value="1"/>
</dbReference>
<evidence type="ECO:0000313" key="2">
    <source>
        <dbReference type="EMBL" id="KAG2389321.1"/>
    </source>
</evidence>
<feature type="domain" description="tRNAHis guanylyltransferase catalytic" evidence="1">
    <location>
        <begin position="103"/>
        <end position="236"/>
    </location>
</feature>
<dbReference type="AlphaFoldDB" id="A0AA88KQ49"/>
<dbReference type="GeneID" id="68106334"/>
<reference evidence="2 3" key="1">
    <citation type="journal article" date="2018" name="BMC Genomics">
        <title>The genome of Naegleria lovaniensis, the basis for a comparative approach to unravel pathogenicity factors of the human pathogenic amoeba N. fowleri.</title>
        <authorList>
            <person name="Liechti N."/>
            <person name="Schurch N."/>
            <person name="Bruggmann R."/>
            <person name="Wittwer M."/>
        </authorList>
    </citation>
    <scope>NUCLEOTIDE SEQUENCE [LARGE SCALE GENOMIC DNA]</scope>
    <source>
        <strain evidence="2 3">ATCC 30569</strain>
    </source>
</reference>
<dbReference type="GO" id="GO:0006400">
    <property type="term" value="P:tRNA modification"/>
    <property type="evidence" value="ECO:0007669"/>
    <property type="project" value="InterPro"/>
</dbReference>
<dbReference type="InterPro" id="IPR038469">
    <property type="entry name" value="tRNAHis_GuaTrfase_Thg1_sf"/>
</dbReference>
<dbReference type="EMBL" id="PYSW02000007">
    <property type="protein sequence ID" value="KAG2389321.1"/>
    <property type="molecule type" value="Genomic_DNA"/>
</dbReference>
<dbReference type="Gene3D" id="3.30.70.3000">
    <property type="match status" value="1"/>
</dbReference>
<keyword evidence="3" id="KW-1185">Reference proteome</keyword>
<dbReference type="InterPro" id="IPR024956">
    <property type="entry name" value="tRNAHis_GuaTrfase_cat"/>
</dbReference>
<dbReference type="GO" id="GO:0000287">
    <property type="term" value="F:magnesium ion binding"/>
    <property type="evidence" value="ECO:0007669"/>
    <property type="project" value="InterPro"/>
</dbReference>
<dbReference type="Proteomes" id="UP000816034">
    <property type="component" value="Unassembled WGS sequence"/>
</dbReference>
<evidence type="ECO:0000259" key="1">
    <source>
        <dbReference type="Pfam" id="PF04446"/>
    </source>
</evidence>
<dbReference type="RefSeq" id="XP_044553313.1">
    <property type="nucleotide sequence ID" value="XM_044689806.1"/>
</dbReference>